<evidence type="ECO:0000256" key="1">
    <source>
        <dbReference type="SAM" id="MobiDB-lite"/>
    </source>
</evidence>
<feature type="compositionally biased region" description="Low complexity" evidence="1">
    <location>
        <begin position="126"/>
        <end position="145"/>
    </location>
</feature>
<gene>
    <name evidence="2" type="ORF">Taro_019279</name>
</gene>
<feature type="compositionally biased region" description="Low complexity" evidence="1">
    <location>
        <begin position="1"/>
        <end position="23"/>
    </location>
</feature>
<reference evidence="2" key="1">
    <citation type="submission" date="2017-07" db="EMBL/GenBank/DDBJ databases">
        <title>Taro Niue Genome Assembly and Annotation.</title>
        <authorList>
            <person name="Atibalentja N."/>
            <person name="Keating K."/>
            <person name="Fields C.J."/>
        </authorList>
    </citation>
    <scope>NUCLEOTIDE SEQUENCE</scope>
    <source>
        <strain evidence="2">Niue_2</strain>
        <tissue evidence="2">Leaf</tissue>
    </source>
</reference>
<dbReference type="PANTHER" id="PTHR31949">
    <property type="entry name" value="GASTRIC MUCIN-LIKE PROTEIN"/>
    <property type="match status" value="1"/>
</dbReference>
<name>A0A843UKQ0_COLES</name>
<evidence type="ECO:0000313" key="2">
    <source>
        <dbReference type="EMBL" id="MQL86752.1"/>
    </source>
</evidence>
<protein>
    <submittedName>
        <fullName evidence="2">Uncharacterized protein</fullName>
    </submittedName>
</protein>
<feature type="region of interest" description="Disordered" evidence="1">
    <location>
        <begin position="122"/>
        <end position="442"/>
    </location>
</feature>
<feature type="compositionally biased region" description="Gly residues" evidence="1">
    <location>
        <begin position="24"/>
        <end position="34"/>
    </location>
</feature>
<organism evidence="2 3">
    <name type="scientific">Colocasia esculenta</name>
    <name type="common">Wild taro</name>
    <name type="synonym">Arum esculentum</name>
    <dbReference type="NCBI Taxonomy" id="4460"/>
    <lineage>
        <taxon>Eukaryota</taxon>
        <taxon>Viridiplantae</taxon>
        <taxon>Streptophyta</taxon>
        <taxon>Embryophyta</taxon>
        <taxon>Tracheophyta</taxon>
        <taxon>Spermatophyta</taxon>
        <taxon>Magnoliopsida</taxon>
        <taxon>Liliopsida</taxon>
        <taxon>Araceae</taxon>
        <taxon>Aroideae</taxon>
        <taxon>Colocasieae</taxon>
        <taxon>Colocasia</taxon>
    </lineage>
</organism>
<dbReference type="OrthoDB" id="1927217at2759"/>
<dbReference type="Proteomes" id="UP000652761">
    <property type="component" value="Unassembled WGS sequence"/>
</dbReference>
<dbReference type="GO" id="GO:0055028">
    <property type="term" value="C:cortical microtubule"/>
    <property type="evidence" value="ECO:0007669"/>
    <property type="project" value="TreeGrafter"/>
</dbReference>
<feature type="compositionally biased region" description="Low complexity" evidence="1">
    <location>
        <begin position="367"/>
        <end position="381"/>
    </location>
</feature>
<sequence length="596" mass="63103">MSRVTRGGSAPAGSSLLLLQPQGRGRGIAGGGGGAREDGGDEGLGLFSRNRRSASVAADEESDGQNAQVNLGRISVGQARLMRSGMDDLLSAADMGKHDYDWLLTPPGTPLVSTLEARESHLPSVASRSNLSARSTSTTTASRFSVPQQETKQPARPARSSSATRLSITNYSSSQLSSSSRTSILNTSTASISSSRPSTPGNRSSSSSRTRPSAPASSRPTPSRSSTPSKTRPATPGDKPRPLHCSRPSTPTQRSHIPATSNSNPSSITSAPSRSSSRPSTPTRRVPVQSSVPAPARAPSVGRTASASSRTPGPASRPSSPGPRIRPPPQPLVLPDFPLDAPPNLRTKIPERPASAGRARPGHLLMARSSSHAEAAPPASSNRRQSMSPVVTRGRLPDNSPKRRLQSNGHDSRPPDGPNPMLRESAVPKTTARSTVAADSTGFGRTISKKSFDMALRHMDIRQSIPGVRGASLFPQSIRSTASMAITPTRISDDHKAPVFINGAHPAEGHYSCNGASYINGATPEHVDIDLSSHDGEVHVGRANESDMYENSRYDVILLKEDARNTNWLHSVESKPDQSPVFDLRFETLPEPFVLL</sequence>
<evidence type="ECO:0000313" key="3">
    <source>
        <dbReference type="Proteomes" id="UP000652761"/>
    </source>
</evidence>
<feature type="compositionally biased region" description="Low complexity" evidence="1">
    <location>
        <begin position="304"/>
        <end position="319"/>
    </location>
</feature>
<feature type="compositionally biased region" description="Pro residues" evidence="1">
    <location>
        <begin position="320"/>
        <end position="332"/>
    </location>
</feature>
<proteinExistence type="predicted"/>
<feature type="compositionally biased region" description="Low complexity" evidence="1">
    <location>
        <begin position="167"/>
        <end position="236"/>
    </location>
</feature>
<keyword evidence="3" id="KW-1185">Reference proteome</keyword>
<dbReference type="EMBL" id="NMUH01000924">
    <property type="protein sequence ID" value="MQL86752.1"/>
    <property type="molecule type" value="Genomic_DNA"/>
</dbReference>
<feature type="compositionally biased region" description="Low complexity" evidence="1">
    <location>
        <begin position="257"/>
        <end position="285"/>
    </location>
</feature>
<dbReference type="PANTHER" id="PTHR31949:SF2">
    <property type="entry name" value="OS05G0480600 PROTEIN"/>
    <property type="match status" value="1"/>
</dbReference>
<dbReference type="GO" id="GO:0043622">
    <property type="term" value="P:cortical microtubule organization"/>
    <property type="evidence" value="ECO:0007669"/>
    <property type="project" value="TreeGrafter"/>
</dbReference>
<feature type="region of interest" description="Disordered" evidence="1">
    <location>
        <begin position="1"/>
        <end position="66"/>
    </location>
</feature>
<accession>A0A843UKQ0</accession>
<dbReference type="AlphaFoldDB" id="A0A843UKQ0"/>
<comment type="caution">
    <text evidence="2">The sequence shown here is derived from an EMBL/GenBank/DDBJ whole genome shotgun (WGS) entry which is preliminary data.</text>
</comment>